<name>A0A367LWA1_PSEAI</name>
<accession>A0A367LWA1</accession>
<dbReference type="InterPro" id="IPR010727">
    <property type="entry name" value="DUF1302"/>
</dbReference>
<sequence>AWSGEVSYRPNAPVQLNTTDILFAGLDPVSIGGNRPYDNASVLNGQAGQDLHGYRRKEITQLQTTLTHFFAQVMGAERLTLVGEIGWTHVGGLESTAKARYGRDPVFGPGPPPGTISG</sequence>
<dbReference type="Proteomes" id="UP000253594">
    <property type="component" value="Unassembled WGS sequence"/>
</dbReference>
<proteinExistence type="predicted"/>
<organism evidence="1 2">
    <name type="scientific">Pseudomonas aeruginosa</name>
    <dbReference type="NCBI Taxonomy" id="287"/>
    <lineage>
        <taxon>Bacteria</taxon>
        <taxon>Pseudomonadati</taxon>
        <taxon>Pseudomonadota</taxon>
        <taxon>Gammaproteobacteria</taxon>
        <taxon>Pseudomonadales</taxon>
        <taxon>Pseudomonadaceae</taxon>
        <taxon>Pseudomonas</taxon>
    </lineage>
</organism>
<protein>
    <submittedName>
        <fullName evidence="1">DUF1302 family protein</fullName>
    </submittedName>
</protein>
<evidence type="ECO:0000313" key="2">
    <source>
        <dbReference type="Proteomes" id="UP000253594"/>
    </source>
</evidence>
<reference evidence="1 2" key="1">
    <citation type="submission" date="2018-07" db="EMBL/GenBank/DDBJ databases">
        <title>Mechanisms of high-level aminoglycoside resistance among Gram-negative pathogens in Brazil.</title>
        <authorList>
            <person name="Ballaben A.S."/>
            <person name="Darini A.L.C."/>
            <person name="Doi Y."/>
        </authorList>
    </citation>
    <scope>NUCLEOTIDE SEQUENCE [LARGE SCALE GENOMIC DNA]</scope>
    <source>
        <strain evidence="1 2">B2-305</strain>
    </source>
</reference>
<feature type="non-terminal residue" evidence="1">
    <location>
        <position position="1"/>
    </location>
</feature>
<gene>
    <name evidence="1" type="ORF">DT376_40160</name>
</gene>
<dbReference type="EMBL" id="QORE01003116">
    <property type="protein sequence ID" value="RCI69399.1"/>
    <property type="molecule type" value="Genomic_DNA"/>
</dbReference>
<dbReference type="Pfam" id="PF06980">
    <property type="entry name" value="DUF1302"/>
    <property type="match status" value="1"/>
</dbReference>
<evidence type="ECO:0000313" key="1">
    <source>
        <dbReference type="EMBL" id="RCI69399.1"/>
    </source>
</evidence>
<dbReference type="AlphaFoldDB" id="A0A367LWA1"/>
<feature type="non-terminal residue" evidence="1">
    <location>
        <position position="118"/>
    </location>
</feature>
<comment type="caution">
    <text evidence="1">The sequence shown here is derived from an EMBL/GenBank/DDBJ whole genome shotgun (WGS) entry which is preliminary data.</text>
</comment>